<keyword evidence="5 10" id="KW-0547">Nucleotide-binding</keyword>
<evidence type="ECO:0000256" key="4">
    <source>
        <dbReference type="ARBA" id="ARBA00022475"/>
    </source>
</evidence>
<dbReference type="SMART" id="SM00382">
    <property type="entry name" value="AAA"/>
    <property type="match status" value="1"/>
</dbReference>
<dbReference type="SUPFAM" id="SSF52540">
    <property type="entry name" value="P-loop containing nucleoside triphosphate hydrolases"/>
    <property type="match status" value="1"/>
</dbReference>
<dbReference type="InterPro" id="IPR003439">
    <property type="entry name" value="ABC_transporter-like_ATP-bd"/>
</dbReference>
<dbReference type="InterPro" id="IPR005876">
    <property type="entry name" value="Co_trans_ATP-bd"/>
</dbReference>
<dbReference type="GeneID" id="30418442"/>
<evidence type="ECO:0000256" key="9">
    <source>
        <dbReference type="ARBA" id="ARBA00025157"/>
    </source>
</evidence>
<evidence type="ECO:0000256" key="5">
    <source>
        <dbReference type="ARBA" id="ARBA00022741"/>
    </source>
</evidence>
<dbReference type="InterPro" id="IPR015856">
    <property type="entry name" value="ABC_transpr_CbiO/EcfA_su"/>
</dbReference>
<accession>A0A1J1ADW9</accession>
<feature type="domain" description="ABC transporter" evidence="11">
    <location>
        <begin position="3"/>
        <end position="234"/>
    </location>
</feature>
<evidence type="ECO:0000259" key="11">
    <source>
        <dbReference type="PROSITE" id="PS50893"/>
    </source>
</evidence>
<name>A0A1J1ADW9_9EURY</name>
<dbReference type="Gene3D" id="3.40.50.300">
    <property type="entry name" value="P-loop containing nucleotide triphosphate hydrolases"/>
    <property type="match status" value="1"/>
</dbReference>
<keyword evidence="6 10" id="KW-0067">ATP-binding</keyword>
<keyword evidence="4 10" id="KW-1003">Cell membrane</keyword>
<dbReference type="GO" id="GO:0043190">
    <property type="term" value="C:ATP-binding cassette (ABC) transporter complex"/>
    <property type="evidence" value="ECO:0007669"/>
    <property type="project" value="TreeGrafter"/>
</dbReference>
<comment type="subcellular location">
    <subcellularLocation>
        <location evidence="1 10">Cell membrane</location>
        <topology evidence="1 10">Peripheral membrane protein</topology>
    </subcellularLocation>
</comment>
<dbReference type="InterPro" id="IPR027417">
    <property type="entry name" value="P-loop_NTPase"/>
</dbReference>
<reference evidence="13" key="1">
    <citation type="submission" date="2016-08" db="EMBL/GenBank/DDBJ databases">
        <title>Discovery of first anaerobic lithoheterotrophic haloarchae widely represented in hypersaline habitats.</title>
        <authorList>
            <person name="Sorokin D.Y."/>
            <person name="Kublanov I.V."/>
            <person name="Roman P."/>
            <person name="Sinninghe Damste J.S."/>
            <person name="Golyshin P.N."/>
            <person name="Rojo D."/>
            <person name="Ciordia S."/>
            <person name="Mena Md.C."/>
            <person name="Ferrer M."/>
            <person name="Smedile F."/>
            <person name="Messina E."/>
            <person name="La Cono V."/>
            <person name="Yakimov M.M."/>
        </authorList>
    </citation>
    <scope>NUCLEOTIDE SEQUENCE [LARGE SCALE GENOMIC DNA]</scope>
    <source>
        <strain evidence="13">HSR6</strain>
    </source>
</reference>
<evidence type="ECO:0000256" key="10">
    <source>
        <dbReference type="RuleBase" id="RU364103"/>
    </source>
</evidence>
<dbReference type="Proteomes" id="UP000186165">
    <property type="component" value="Chromosome"/>
</dbReference>
<evidence type="ECO:0000256" key="7">
    <source>
        <dbReference type="ARBA" id="ARBA00022967"/>
    </source>
</evidence>
<comment type="similarity">
    <text evidence="2 10">Belongs to the ABC transporter superfamily.</text>
</comment>
<dbReference type="InterPro" id="IPR003593">
    <property type="entry name" value="AAA+_ATPase"/>
</dbReference>
<comment type="function">
    <text evidence="9">Probably part of an ABC transporter complex. Responsible for energy coupling to the transport system.</text>
</comment>
<organism evidence="12 13">
    <name type="scientific">Halodesulfurarchaeum formicicum</name>
    <dbReference type="NCBI Taxonomy" id="1873524"/>
    <lineage>
        <taxon>Archaea</taxon>
        <taxon>Methanobacteriati</taxon>
        <taxon>Methanobacteriota</taxon>
        <taxon>Stenosarchaea group</taxon>
        <taxon>Halobacteria</taxon>
        <taxon>Halobacteriales</taxon>
        <taxon>Halobacteriaceae</taxon>
        <taxon>Halodesulfurarchaeum</taxon>
    </lineage>
</organism>
<dbReference type="CDD" id="cd03225">
    <property type="entry name" value="ABC_cobalt_CbiO_domain1"/>
    <property type="match status" value="1"/>
</dbReference>
<dbReference type="GO" id="GO:0042626">
    <property type="term" value="F:ATPase-coupled transmembrane transporter activity"/>
    <property type="evidence" value="ECO:0007669"/>
    <property type="project" value="TreeGrafter"/>
</dbReference>
<comment type="function">
    <text evidence="10">Part of an ABC transporter complex. Responsible for energy coupling to the transport system.</text>
</comment>
<dbReference type="GO" id="GO:0016887">
    <property type="term" value="F:ATP hydrolysis activity"/>
    <property type="evidence" value="ECO:0007669"/>
    <property type="project" value="InterPro"/>
</dbReference>
<dbReference type="EMBL" id="CP016804">
    <property type="protein sequence ID" value="APE96340.1"/>
    <property type="molecule type" value="Genomic_DNA"/>
</dbReference>
<dbReference type="RefSeq" id="WP_071933470.1">
    <property type="nucleotide sequence ID" value="NZ_CP016804.1"/>
</dbReference>
<dbReference type="KEGG" id="hhsr:HSR6_1908"/>
<evidence type="ECO:0000256" key="1">
    <source>
        <dbReference type="ARBA" id="ARBA00004202"/>
    </source>
</evidence>
<keyword evidence="13" id="KW-1185">Reference proteome</keyword>
<dbReference type="GO" id="GO:0006824">
    <property type="term" value="P:cobalt ion transport"/>
    <property type="evidence" value="ECO:0007669"/>
    <property type="project" value="InterPro"/>
</dbReference>
<gene>
    <name evidence="12" type="primary">cbiO</name>
    <name evidence="12" type="ORF">HSR6_1908</name>
</gene>
<evidence type="ECO:0000256" key="8">
    <source>
        <dbReference type="ARBA" id="ARBA00023136"/>
    </source>
</evidence>
<dbReference type="PANTHER" id="PTHR43553">
    <property type="entry name" value="HEAVY METAL TRANSPORTER"/>
    <property type="match status" value="1"/>
</dbReference>
<keyword evidence="8 10" id="KW-0472">Membrane</keyword>
<dbReference type="InterPro" id="IPR050095">
    <property type="entry name" value="ECF_ABC_transporter_ATP-bd"/>
</dbReference>
<proteinExistence type="inferred from homology"/>
<keyword evidence="3 10" id="KW-0813">Transport</keyword>
<sequence length="234" mass="24741">MTLRAEGVAFAYHGSPVLTGVDFTAETGVVTALLGPNGAGKSTLLKHFNGLLRPDAGRVLVDGTEIEDDEAILREVRSRVGFVFQNPADQLIAPTVRQDVTFGPRNIGVADAVDVDSLLARVGLPDAGDRHPHTMSNGEQKRVALAGVLAMDPDYVVMDEPTAGLDGDGAAQFVGLIEDLVAAGVTVLLSTHHVGFATTVADRIAVLTEGEIKYEGKDIDRETAVQFGLRTWAL</sequence>
<evidence type="ECO:0000313" key="13">
    <source>
        <dbReference type="Proteomes" id="UP000186165"/>
    </source>
</evidence>
<protein>
    <recommendedName>
        <fullName evidence="10">ABC transporter ATP-binding protein</fullName>
    </recommendedName>
</protein>
<evidence type="ECO:0000313" key="12">
    <source>
        <dbReference type="EMBL" id="APE96340.1"/>
    </source>
</evidence>
<dbReference type="PANTHER" id="PTHR43553:SF24">
    <property type="entry name" value="ENERGY-COUPLING FACTOR TRANSPORTER ATP-BINDING PROTEIN ECFA1"/>
    <property type="match status" value="1"/>
</dbReference>
<dbReference type="PROSITE" id="PS50893">
    <property type="entry name" value="ABC_TRANSPORTER_2"/>
    <property type="match status" value="1"/>
</dbReference>
<keyword evidence="7" id="KW-1278">Translocase</keyword>
<dbReference type="GO" id="GO:0005524">
    <property type="term" value="F:ATP binding"/>
    <property type="evidence" value="ECO:0007669"/>
    <property type="project" value="UniProtKB-UniRule"/>
</dbReference>
<evidence type="ECO:0000256" key="3">
    <source>
        <dbReference type="ARBA" id="ARBA00022448"/>
    </source>
</evidence>
<dbReference type="Pfam" id="PF00005">
    <property type="entry name" value="ABC_tran"/>
    <property type="match status" value="1"/>
</dbReference>
<dbReference type="NCBIfam" id="TIGR01166">
    <property type="entry name" value="cbiO"/>
    <property type="match status" value="1"/>
</dbReference>
<dbReference type="AlphaFoldDB" id="A0A1J1ADW9"/>
<evidence type="ECO:0000256" key="2">
    <source>
        <dbReference type="ARBA" id="ARBA00005417"/>
    </source>
</evidence>
<evidence type="ECO:0000256" key="6">
    <source>
        <dbReference type="ARBA" id="ARBA00022840"/>
    </source>
</evidence>